<evidence type="ECO:0000256" key="3">
    <source>
        <dbReference type="ARBA" id="ARBA00022777"/>
    </source>
</evidence>
<feature type="domain" description="Carbohydrate kinase PfkB" evidence="4">
    <location>
        <begin position="179"/>
        <end position="269"/>
    </location>
</feature>
<evidence type="ECO:0000259" key="4">
    <source>
        <dbReference type="Pfam" id="PF00294"/>
    </source>
</evidence>
<proteinExistence type="inferred from homology"/>
<dbReference type="SUPFAM" id="SSF53613">
    <property type="entry name" value="Ribokinase-like"/>
    <property type="match status" value="1"/>
</dbReference>
<name>A0A5J6MFH8_9PROT</name>
<dbReference type="Proteomes" id="UP000326202">
    <property type="component" value="Chromosome"/>
</dbReference>
<dbReference type="PANTHER" id="PTHR43320:SF3">
    <property type="entry name" value="CARBOHYDRATE KINASE PFKB DOMAIN-CONTAINING PROTEIN"/>
    <property type="match status" value="1"/>
</dbReference>
<sequence>MKVTAVGDCGIDRYVDLRADRPGGISLNFAANAKAWFEPGDQISVLTALGQDREAAIVEAAIVSLGVGAFVAKGSGITPVQYIDHDATGERIFVRYEAGVLAQHRLTGPEREILRQSDVMIATVFTQIVDFFETVAATPSGGLRALDYCNLGTPEDPLRYVHRYAERFDLGFFGLSAMQADVIDALEAIARRAGRLFIVTLGPEGSLALGGKERIAAPAVAVREVVDTTGAGDSFAAGFLSLYARSRDVKAALARGAAAAARTIGQIGAFPAPLVPWPADVPAEWTALKRP</sequence>
<keyword evidence="6" id="KW-1185">Reference proteome</keyword>
<dbReference type="Pfam" id="PF00294">
    <property type="entry name" value="PfkB"/>
    <property type="match status" value="1"/>
</dbReference>
<protein>
    <submittedName>
        <fullName evidence="5">Fructosamine kinase FrlD</fullName>
    </submittedName>
</protein>
<dbReference type="InterPro" id="IPR029056">
    <property type="entry name" value="Ribokinase-like"/>
</dbReference>
<keyword evidence="2" id="KW-0808">Transferase</keyword>
<evidence type="ECO:0000256" key="2">
    <source>
        <dbReference type="ARBA" id="ARBA00022679"/>
    </source>
</evidence>
<dbReference type="OrthoDB" id="9776822at2"/>
<dbReference type="InterPro" id="IPR002173">
    <property type="entry name" value="Carboh/pur_kinase_PfkB_CS"/>
</dbReference>
<gene>
    <name evidence="5" type="primary">frlD</name>
    <name evidence="5" type="ORF">FRZ44_02800</name>
</gene>
<evidence type="ECO:0000256" key="1">
    <source>
        <dbReference type="ARBA" id="ARBA00010688"/>
    </source>
</evidence>
<dbReference type="AlphaFoldDB" id="A0A5J6MFH8"/>
<reference evidence="5 6" key="1">
    <citation type="submission" date="2019-08" db="EMBL/GenBank/DDBJ databases">
        <title>Hyperibacter terrae gen. nov., sp. nov. and Hyperibacter viscosus sp. nov., two new members in the family Rhodospirillaceae isolated from the rhizosphere of Hypericum perforatum.</title>
        <authorList>
            <person name="Noviana Z."/>
        </authorList>
    </citation>
    <scope>NUCLEOTIDE SEQUENCE [LARGE SCALE GENOMIC DNA]</scope>
    <source>
        <strain evidence="5 6">R5913</strain>
    </source>
</reference>
<dbReference type="InterPro" id="IPR052700">
    <property type="entry name" value="Carb_kinase_PfkB-like"/>
</dbReference>
<comment type="similarity">
    <text evidence="1">Belongs to the carbohydrate kinase PfkB family.</text>
</comment>
<organism evidence="5 6">
    <name type="scientific">Hypericibacter terrae</name>
    <dbReference type="NCBI Taxonomy" id="2602015"/>
    <lineage>
        <taxon>Bacteria</taxon>
        <taxon>Pseudomonadati</taxon>
        <taxon>Pseudomonadota</taxon>
        <taxon>Alphaproteobacteria</taxon>
        <taxon>Rhodospirillales</taxon>
        <taxon>Dongiaceae</taxon>
        <taxon>Hypericibacter</taxon>
    </lineage>
</organism>
<accession>A0A5J6MFH8</accession>
<dbReference type="RefSeq" id="WP_151175499.1">
    <property type="nucleotide sequence ID" value="NZ_CP042906.1"/>
</dbReference>
<dbReference type="InterPro" id="IPR011611">
    <property type="entry name" value="PfkB_dom"/>
</dbReference>
<dbReference type="KEGG" id="htq:FRZ44_02800"/>
<dbReference type="PROSITE" id="PS00584">
    <property type="entry name" value="PFKB_KINASES_2"/>
    <property type="match status" value="1"/>
</dbReference>
<dbReference type="Gene3D" id="3.40.1190.20">
    <property type="match status" value="1"/>
</dbReference>
<dbReference type="PANTHER" id="PTHR43320">
    <property type="entry name" value="SUGAR KINASE"/>
    <property type="match status" value="1"/>
</dbReference>
<evidence type="ECO:0000313" key="5">
    <source>
        <dbReference type="EMBL" id="QEX15000.1"/>
    </source>
</evidence>
<dbReference type="EMBL" id="CP042906">
    <property type="protein sequence ID" value="QEX15000.1"/>
    <property type="molecule type" value="Genomic_DNA"/>
</dbReference>
<evidence type="ECO:0000313" key="6">
    <source>
        <dbReference type="Proteomes" id="UP000326202"/>
    </source>
</evidence>
<dbReference type="GO" id="GO:0016301">
    <property type="term" value="F:kinase activity"/>
    <property type="evidence" value="ECO:0007669"/>
    <property type="project" value="UniProtKB-KW"/>
</dbReference>
<keyword evidence="3 5" id="KW-0418">Kinase</keyword>